<dbReference type="Gene3D" id="3.40.30.10">
    <property type="entry name" value="Glutaredoxin"/>
    <property type="match status" value="1"/>
</dbReference>
<evidence type="ECO:0000256" key="1">
    <source>
        <dbReference type="ARBA" id="ARBA00023157"/>
    </source>
</evidence>
<evidence type="ECO:0000259" key="4">
    <source>
        <dbReference type="PROSITE" id="PS51352"/>
    </source>
</evidence>
<dbReference type="InterPro" id="IPR013766">
    <property type="entry name" value="Thioredoxin_domain"/>
</dbReference>
<reference evidence="5" key="1">
    <citation type="journal article" date="2021" name="Nat. Commun.">
        <title>Genomic analyses provide insights into spinach domestication and the genetic basis of agronomic traits.</title>
        <authorList>
            <person name="Cai X."/>
            <person name="Sun X."/>
            <person name="Xu C."/>
            <person name="Sun H."/>
            <person name="Wang X."/>
            <person name="Ge C."/>
            <person name="Zhang Z."/>
            <person name="Wang Q."/>
            <person name="Fei Z."/>
            <person name="Jiao C."/>
            <person name="Wang Q."/>
        </authorList>
    </citation>
    <scope>NUCLEOTIDE SEQUENCE [LARGE SCALE GENOMIC DNA]</scope>
    <source>
        <strain evidence="5">cv. Varoflay</strain>
    </source>
</reference>
<evidence type="ECO:0000313" key="6">
    <source>
        <dbReference type="RefSeq" id="XP_021863397.1"/>
    </source>
</evidence>
<comment type="similarity">
    <text evidence="2">Belongs to the thioredoxin family. Plant H-type subfamily.</text>
</comment>
<feature type="domain" description="Thioredoxin" evidence="4">
    <location>
        <begin position="1"/>
        <end position="118"/>
    </location>
</feature>
<proteinExistence type="inferred from homology"/>
<organism evidence="5 6">
    <name type="scientific">Spinacia oleracea</name>
    <name type="common">Spinach</name>
    <dbReference type="NCBI Taxonomy" id="3562"/>
    <lineage>
        <taxon>Eukaryota</taxon>
        <taxon>Viridiplantae</taxon>
        <taxon>Streptophyta</taxon>
        <taxon>Embryophyta</taxon>
        <taxon>Tracheophyta</taxon>
        <taxon>Spermatophyta</taxon>
        <taxon>Magnoliopsida</taxon>
        <taxon>eudicotyledons</taxon>
        <taxon>Gunneridae</taxon>
        <taxon>Pentapetalae</taxon>
        <taxon>Caryophyllales</taxon>
        <taxon>Chenopodiaceae</taxon>
        <taxon>Chenopodioideae</taxon>
        <taxon>Anserineae</taxon>
        <taxon>Spinacia</taxon>
    </lineage>
</organism>
<dbReference type="SUPFAM" id="SSF52833">
    <property type="entry name" value="Thioredoxin-like"/>
    <property type="match status" value="1"/>
</dbReference>
<dbReference type="InterPro" id="IPR005746">
    <property type="entry name" value="Thioredoxin"/>
</dbReference>
<dbReference type="AlphaFoldDB" id="A0A9R0J8I9"/>
<evidence type="ECO:0000256" key="3">
    <source>
        <dbReference type="PIRNR" id="PIRNR000077"/>
    </source>
</evidence>
<dbReference type="OrthoDB" id="10263751at2759"/>
<dbReference type="GO" id="GO:0015035">
    <property type="term" value="F:protein-disulfide reductase activity"/>
    <property type="evidence" value="ECO:0007669"/>
    <property type="project" value="InterPro"/>
</dbReference>
<dbReference type="InterPro" id="IPR036249">
    <property type="entry name" value="Thioredoxin-like_sf"/>
</dbReference>
<name>A0A9R0J8I9_SPIOL</name>
<protein>
    <recommendedName>
        <fullName evidence="3">Thioredoxin</fullName>
    </recommendedName>
</protein>
<accession>A0A9R0J8I9</accession>
<dbReference type="Pfam" id="PF00085">
    <property type="entry name" value="Thioredoxin"/>
    <property type="match status" value="1"/>
</dbReference>
<dbReference type="RefSeq" id="XP_021863397.1">
    <property type="nucleotide sequence ID" value="XM_022007705.2"/>
</dbReference>
<dbReference type="GeneID" id="110802259"/>
<keyword evidence="1" id="KW-1015">Disulfide bond</keyword>
<dbReference type="InterPro" id="IPR050620">
    <property type="entry name" value="Thioredoxin_H-type-like"/>
</dbReference>
<evidence type="ECO:0000313" key="5">
    <source>
        <dbReference type="Proteomes" id="UP000813463"/>
    </source>
</evidence>
<sequence length="118" mass="13265">MGEQNKEITRSRVVKVESEKSWDSFTNQAEKQGLPVVVHFTATWCMPSVAMNPFFEELALKNPFALLLLVDIDEMMNVAKKVGVKAMPTFLMMKDGVVEDKLVGANPQEMKKRVGSFV</sequence>
<reference evidence="6" key="2">
    <citation type="submission" date="2025-08" db="UniProtKB">
        <authorList>
            <consortium name="RefSeq"/>
        </authorList>
    </citation>
    <scope>IDENTIFICATION</scope>
    <source>
        <tissue evidence="6">Leaf</tissue>
    </source>
</reference>
<keyword evidence="5" id="KW-1185">Reference proteome</keyword>
<dbReference type="PANTHER" id="PTHR10438:SF470">
    <property type="entry name" value="THIOREDOXIN"/>
    <property type="match status" value="1"/>
</dbReference>
<evidence type="ECO:0000256" key="2">
    <source>
        <dbReference type="ARBA" id="ARBA00038353"/>
    </source>
</evidence>
<dbReference type="KEGG" id="soe:110802259"/>
<dbReference type="CDD" id="cd02947">
    <property type="entry name" value="TRX_family"/>
    <property type="match status" value="1"/>
</dbReference>
<dbReference type="Proteomes" id="UP000813463">
    <property type="component" value="Chromosome 4"/>
</dbReference>
<dbReference type="PROSITE" id="PS51352">
    <property type="entry name" value="THIOREDOXIN_2"/>
    <property type="match status" value="1"/>
</dbReference>
<dbReference type="PANTHER" id="PTHR10438">
    <property type="entry name" value="THIOREDOXIN"/>
    <property type="match status" value="1"/>
</dbReference>
<gene>
    <name evidence="6" type="primary">LOC110802259</name>
</gene>
<dbReference type="PIRSF" id="PIRSF000077">
    <property type="entry name" value="Thioredoxin"/>
    <property type="match status" value="1"/>
</dbReference>